<dbReference type="Proteomes" id="UP000054388">
    <property type="component" value="Unassembled WGS sequence"/>
</dbReference>
<evidence type="ECO:0000259" key="2">
    <source>
        <dbReference type="Pfam" id="PF20434"/>
    </source>
</evidence>
<proteinExistence type="predicted"/>
<dbReference type="InterPro" id="IPR049492">
    <property type="entry name" value="BD-FAE-like_dom"/>
</dbReference>
<dbReference type="PANTHER" id="PTHR48081">
    <property type="entry name" value="AB HYDROLASE SUPERFAMILY PROTEIN C4A8.06C"/>
    <property type="match status" value="1"/>
</dbReference>
<feature type="domain" description="BD-FAE-like" evidence="2">
    <location>
        <begin position="70"/>
        <end position="264"/>
    </location>
</feature>
<name>A0A101CEK1_9FLAO</name>
<dbReference type="InterPro" id="IPR029058">
    <property type="entry name" value="AB_hydrolase_fold"/>
</dbReference>
<dbReference type="GO" id="GO:0016787">
    <property type="term" value="F:hydrolase activity"/>
    <property type="evidence" value="ECO:0007669"/>
    <property type="project" value="UniProtKB-KW"/>
</dbReference>
<reference evidence="3 4" key="1">
    <citation type="submission" date="2015-10" db="EMBL/GenBank/DDBJ databases">
        <title>Genome sequence of Chryseobacterium greenlandense.</title>
        <authorList>
            <person name="Newman J."/>
            <person name="Fischer K."/>
            <person name="Miller J."/>
        </authorList>
    </citation>
    <scope>NUCLEOTIDE SEQUENCE [LARGE SCALE GENOMIC DNA]</scope>
    <source>
        <strain evidence="3 4">UMB34</strain>
    </source>
</reference>
<keyword evidence="1" id="KW-0378">Hydrolase</keyword>
<dbReference type="SUPFAM" id="SSF53474">
    <property type="entry name" value="alpha/beta-Hydrolases"/>
    <property type="match status" value="1"/>
</dbReference>
<protein>
    <recommendedName>
        <fullName evidence="2">BD-FAE-like domain-containing protein</fullName>
    </recommendedName>
</protein>
<organism evidence="3 4">
    <name type="scientific">Chryseobacterium aquaticum subsp. greenlandense</name>
    <dbReference type="NCBI Taxonomy" id="345663"/>
    <lineage>
        <taxon>Bacteria</taxon>
        <taxon>Pseudomonadati</taxon>
        <taxon>Bacteroidota</taxon>
        <taxon>Flavobacteriia</taxon>
        <taxon>Flavobacteriales</taxon>
        <taxon>Weeksellaceae</taxon>
        <taxon>Chryseobacterium group</taxon>
        <taxon>Chryseobacterium</taxon>
    </lineage>
</organism>
<dbReference type="PANTHER" id="PTHR48081:SF6">
    <property type="entry name" value="PEPTIDASE S9 PROLYL OLIGOPEPTIDASE CATALYTIC DOMAIN-CONTAINING PROTEIN"/>
    <property type="match status" value="1"/>
</dbReference>
<evidence type="ECO:0000256" key="1">
    <source>
        <dbReference type="ARBA" id="ARBA00022801"/>
    </source>
</evidence>
<dbReference type="InterPro" id="IPR050300">
    <property type="entry name" value="GDXG_lipolytic_enzyme"/>
</dbReference>
<accession>A0A101CEK1</accession>
<gene>
    <name evidence="3" type="ORF">AR686_14505</name>
</gene>
<dbReference type="Gene3D" id="3.40.50.1820">
    <property type="entry name" value="alpha/beta hydrolase"/>
    <property type="match status" value="1"/>
</dbReference>
<dbReference type="Pfam" id="PF20434">
    <property type="entry name" value="BD-FAE"/>
    <property type="match status" value="1"/>
</dbReference>
<evidence type="ECO:0000313" key="3">
    <source>
        <dbReference type="EMBL" id="KUJ54798.1"/>
    </source>
</evidence>
<dbReference type="EMBL" id="LMAI01000010">
    <property type="protein sequence ID" value="KUJ54798.1"/>
    <property type="molecule type" value="Genomic_DNA"/>
</dbReference>
<dbReference type="AlphaFoldDB" id="A0A101CEK1"/>
<evidence type="ECO:0000313" key="4">
    <source>
        <dbReference type="Proteomes" id="UP000054388"/>
    </source>
</evidence>
<comment type="caution">
    <text evidence="3">The sequence shown here is derived from an EMBL/GenBank/DDBJ whole genome shotgun (WGS) entry which is preliminary data.</text>
</comment>
<sequence length="315" mass="35593">MFLKPLRFIIFTPMKKIFFLTIIFLFTQFSAQEKILFWPKGEMPNSKILTSKTKKKKELAELKEPELFAFLPPLKERKQMSVIIIPGGGYSKLTYDEGAFQIAKWLNTLGISAFVLNYRLPTFTDLIQKETAPLQDIQAALKFIRKNADQWEISPTSVGVIGTSAGGHLAAMVSNISKDYTKLKGDWETISSIPDFAVLLCPVIDFGEFAHIGSRNSLLGENVSVEKINEYSMQNRVTEKTPPTALFHAQNDTAVPAMNSILYFEAMTKHKVKGALFIFPEGGHSFSITNKNELNENWKKLCADWLKSIDNQNKQ</sequence>